<proteinExistence type="predicted"/>
<name>A0AAV1D099_OLDCO</name>
<evidence type="ECO:0000313" key="3">
    <source>
        <dbReference type="Proteomes" id="UP001161247"/>
    </source>
</evidence>
<dbReference type="EMBL" id="OX459120">
    <property type="protein sequence ID" value="CAI9100923.1"/>
    <property type="molecule type" value="Genomic_DNA"/>
</dbReference>
<evidence type="ECO:0000313" key="2">
    <source>
        <dbReference type="EMBL" id="CAI9100923.1"/>
    </source>
</evidence>
<evidence type="ECO:0000259" key="1">
    <source>
        <dbReference type="Pfam" id="PF07647"/>
    </source>
</evidence>
<organism evidence="2 3">
    <name type="scientific">Oldenlandia corymbosa var. corymbosa</name>
    <dbReference type="NCBI Taxonomy" id="529605"/>
    <lineage>
        <taxon>Eukaryota</taxon>
        <taxon>Viridiplantae</taxon>
        <taxon>Streptophyta</taxon>
        <taxon>Embryophyta</taxon>
        <taxon>Tracheophyta</taxon>
        <taxon>Spermatophyta</taxon>
        <taxon>Magnoliopsida</taxon>
        <taxon>eudicotyledons</taxon>
        <taxon>Gunneridae</taxon>
        <taxon>Pentapetalae</taxon>
        <taxon>asterids</taxon>
        <taxon>lamiids</taxon>
        <taxon>Gentianales</taxon>
        <taxon>Rubiaceae</taxon>
        <taxon>Rubioideae</taxon>
        <taxon>Spermacoceae</taxon>
        <taxon>Hedyotis-Oldenlandia complex</taxon>
        <taxon>Oldenlandia</taxon>
    </lineage>
</organism>
<dbReference type="Gene3D" id="1.10.150.50">
    <property type="entry name" value="Transcription Factor, Ets-1"/>
    <property type="match status" value="1"/>
</dbReference>
<accession>A0AAV1D099</accession>
<dbReference type="AlphaFoldDB" id="A0AAV1D099"/>
<dbReference type="InterPro" id="IPR001660">
    <property type="entry name" value="SAM"/>
</dbReference>
<dbReference type="CDD" id="cd09487">
    <property type="entry name" value="SAM_superfamily"/>
    <property type="match status" value="1"/>
</dbReference>
<dbReference type="Proteomes" id="UP001161247">
    <property type="component" value="Chromosome 3"/>
</dbReference>
<gene>
    <name evidence="2" type="ORF">OLC1_LOCUS10632</name>
</gene>
<protein>
    <submittedName>
        <fullName evidence="2">OLC1v1038115C1</fullName>
    </submittedName>
</protein>
<dbReference type="PANTHER" id="PTHR33915">
    <property type="entry name" value="OSJNBA0033G05.11 PROTEIN"/>
    <property type="match status" value="1"/>
</dbReference>
<keyword evidence="3" id="KW-1185">Reference proteome</keyword>
<dbReference type="PANTHER" id="PTHR33915:SF3">
    <property type="entry name" value="STERILE ALPHA MOTIF (SAM) DOMAIN PROTEIN"/>
    <property type="match status" value="1"/>
</dbReference>
<feature type="domain" description="SAM" evidence="1">
    <location>
        <begin position="19"/>
        <end position="58"/>
    </location>
</feature>
<reference evidence="2" key="1">
    <citation type="submission" date="2023-03" db="EMBL/GenBank/DDBJ databases">
        <authorList>
            <person name="Julca I."/>
        </authorList>
    </citation>
    <scope>NUCLEOTIDE SEQUENCE</scope>
</reference>
<sequence length="259" mass="29569">MDWYSWLSKCNLEPSISYEYGLAFTRNELEKDDLVYFNHEFLKSLGINVAKHRLEILKLVRKELGGSQNGLSKLVLAFNKTKKLFTRKVGRWAFHQSKNSTQSEMISTTDLCAYPSHWSGALRRLSSSKEDYKPAVITTSNKNVMMKSGPLDRRVMQQERMLMNNRCLSISGPLDGKLQDKWMLANLSPMRTSTNGIPDGKGRERFGFATRSPTLTTTTTPWDGRGLSPILNHYYERKVGCVDDGPSLWSLMFQDLKPT</sequence>
<dbReference type="InterPro" id="IPR013761">
    <property type="entry name" value="SAM/pointed_sf"/>
</dbReference>
<dbReference type="SUPFAM" id="SSF47769">
    <property type="entry name" value="SAM/Pointed domain"/>
    <property type="match status" value="1"/>
</dbReference>
<dbReference type="Pfam" id="PF07647">
    <property type="entry name" value="SAM_2"/>
    <property type="match status" value="1"/>
</dbReference>